<feature type="domain" description="C-type lectin" evidence="3">
    <location>
        <begin position="127"/>
        <end position="233"/>
    </location>
</feature>
<reference evidence="4" key="1">
    <citation type="submission" date="2020-05" db="UniProtKB">
        <authorList>
            <consortium name="EnsemblMetazoa"/>
        </authorList>
    </citation>
    <scope>IDENTIFICATION</scope>
    <source>
        <strain evidence="4">BB02</strain>
    </source>
</reference>
<dbReference type="RefSeq" id="XP_013084513.2">
    <property type="nucleotide sequence ID" value="XM_013229059.2"/>
</dbReference>
<sequence>MYKHNIFLLLCGLASCTVALAIGRVFVKTKVSLCGPTRLDIGWTDRSLASCGVNCIKRYQGYCYSFMFHNVTNLCTPGGQLMPLKSGPDEREGDLFVLLSDDAYYGFGLESYMSATVNLAFYQIDVNYTQAIGACQCLNSSLYAAKSLDKFNLYAQLVHGVAHDTWIGMNDIETEGRFVWSDDGQPFDTQWMTTFFQFDQPDNYLNEDCVEMHWDNQKLNDDSCNKTFYFICEKQ</sequence>
<evidence type="ECO:0000313" key="5">
    <source>
        <dbReference type="Proteomes" id="UP000076420"/>
    </source>
</evidence>
<dbReference type="OrthoDB" id="6116695at2759"/>
<evidence type="ECO:0000256" key="1">
    <source>
        <dbReference type="ARBA" id="ARBA00023157"/>
    </source>
</evidence>
<dbReference type="Pfam" id="PF00059">
    <property type="entry name" value="Lectin_C"/>
    <property type="match status" value="1"/>
</dbReference>
<dbReference type="SUPFAM" id="SSF56436">
    <property type="entry name" value="C-type lectin-like"/>
    <property type="match status" value="1"/>
</dbReference>
<dbReference type="AlphaFoldDB" id="A0A2C9KGR4"/>
<dbReference type="PANTHER" id="PTHR22801">
    <property type="entry name" value="LITHOSTATHINE"/>
    <property type="match status" value="1"/>
</dbReference>
<dbReference type="PROSITE" id="PS50041">
    <property type="entry name" value="C_TYPE_LECTIN_2"/>
    <property type="match status" value="1"/>
</dbReference>
<dbReference type="PROSITE" id="PS51257">
    <property type="entry name" value="PROKAR_LIPOPROTEIN"/>
    <property type="match status" value="1"/>
</dbReference>
<gene>
    <name evidence="4" type="primary">106069404</name>
</gene>
<dbReference type="Proteomes" id="UP000076420">
    <property type="component" value="Unassembled WGS sequence"/>
</dbReference>
<name>A0A2C9KGR4_BIOGL</name>
<dbReference type="EnsemblMetazoa" id="BGLB019465-RA">
    <property type="protein sequence ID" value="BGLB019465-PA"/>
    <property type="gene ID" value="BGLB019465"/>
</dbReference>
<proteinExistence type="predicted"/>
<dbReference type="InterPro" id="IPR016187">
    <property type="entry name" value="CTDL_fold"/>
</dbReference>
<keyword evidence="1" id="KW-1015">Disulfide bond</keyword>
<keyword evidence="2" id="KW-0732">Signal</keyword>
<feature type="signal peptide" evidence="2">
    <location>
        <begin position="1"/>
        <end position="21"/>
    </location>
</feature>
<dbReference type="VEuPathDB" id="VectorBase:BGLB019465"/>
<evidence type="ECO:0000256" key="2">
    <source>
        <dbReference type="SAM" id="SignalP"/>
    </source>
</evidence>
<feature type="chain" id="PRO_5012044818" description="C-type lectin domain-containing protein" evidence="2">
    <location>
        <begin position="22"/>
        <end position="235"/>
    </location>
</feature>
<accession>A0A2C9KGR4</accession>
<evidence type="ECO:0000259" key="3">
    <source>
        <dbReference type="PROSITE" id="PS50041"/>
    </source>
</evidence>
<evidence type="ECO:0000313" key="4">
    <source>
        <dbReference type="EnsemblMetazoa" id="BGLB019465-PA"/>
    </source>
</evidence>
<dbReference type="Gene3D" id="3.10.100.10">
    <property type="entry name" value="Mannose-Binding Protein A, subunit A"/>
    <property type="match status" value="1"/>
</dbReference>
<organism evidence="4 5">
    <name type="scientific">Biomphalaria glabrata</name>
    <name type="common">Bloodfluke planorb</name>
    <name type="synonym">Freshwater snail</name>
    <dbReference type="NCBI Taxonomy" id="6526"/>
    <lineage>
        <taxon>Eukaryota</taxon>
        <taxon>Metazoa</taxon>
        <taxon>Spiralia</taxon>
        <taxon>Lophotrochozoa</taxon>
        <taxon>Mollusca</taxon>
        <taxon>Gastropoda</taxon>
        <taxon>Heterobranchia</taxon>
        <taxon>Euthyneura</taxon>
        <taxon>Panpulmonata</taxon>
        <taxon>Hygrophila</taxon>
        <taxon>Lymnaeoidea</taxon>
        <taxon>Planorbidae</taxon>
        <taxon>Biomphalaria</taxon>
    </lineage>
</organism>
<dbReference type="InterPro" id="IPR050801">
    <property type="entry name" value="Ca-Dep_Lectins_ImmuneDev"/>
</dbReference>
<dbReference type="InterPro" id="IPR001304">
    <property type="entry name" value="C-type_lectin-like"/>
</dbReference>
<dbReference type="SMART" id="SM00034">
    <property type="entry name" value="CLECT"/>
    <property type="match status" value="1"/>
</dbReference>
<protein>
    <recommendedName>
        <fullName evidence="3">C-type lectin domain-containing protein</fullName>
    </recommendedName>
</protein>
<dbReference type="PANTHER" id="PTHR22801:SF63">
    <property type="entry name" value="C-TYPE LECTIN DOMAIN-CONTAINING PROTEIN"/>
    <property type="match status" value="1"/>
</dbReference>
<dbReference type="PROSITE" id="PS00615">
    <property type="entry name" value="C_TYPE_LECTIN_1"/>
    <property type="match status" value="1"/>
</dbReference>
<dbReference type="InterPro" id="IPR016186">
    <property type="entry name" value="C-type_lectin-like/link_sf"/>
</dbReference>
<dbReference type="KEGG" id="bgt:106069404"/>
<dbReference type="InterPro" id="IPR018378">
    <property type="entry name" value="C-type_lectin_CS"/>
</dbReference>
<dbReference type="VEuPathDB" id="VectorBase:BGLAX_029354"/>